<name>A0A6L9XYX0_9MICO</name>
<dbReference type="EMBL" id="JAAGWY010000002">
    <property type="protein sequence ID" value="NEN06639.1"/>
    <property type="molecule type" value="Genomic_DNA"/>
</dbReference>
<dbReference type="Proteomes" id="UP000474967">
    <property type="component" value="Unassembled WGS sequence"/>
</dbReference>
<keyword evidence="2" id="KW-1185">Reference proteome</keyword>
<protein>
    <submittedName>
        <fullName evidence="1">DUF1697 domain-containing protein</fullName>
    </submittedName>
</protein>
<evidence type="ECO:0000313" key="2">
    <source>
        <dbReference type="Proteomes" id="UP000474967"/>
    </source>
</evidence>
<dbReference type="InterPro" id="IPR012545">
    <property type="entry name" value="DUF1697"/>
</dbReference>
<dbReference type="PIRSF" id="PIRSF008502">
    <property type="entry name" value="UCP008502"/>
    <property type="match status" value="1"/>
</dbReference>
<proteinExistence type="predicted"/>
<comment type="caution">
    <text evidence="1">The sequence shown here is derived from an EMBL/GenBank/DDBJ whole genome shotgun (WGS) entry which is preliminary data.</text>
</comment>
<organism evidence="1 2">
    <name type="scientific">Leifsonia tongyongensis</name>
    <dbReference type="NCBI Taxonomy" id="1268043"/>
    <lineage>
        <taxon>Bacteria</taxon>
        <taxon>Bacillati</taxon>
        <taxon>Actinomycetota</taxon>
        <taxon>Actinomycetes</taxon>
        <taxon>Micrococcales</taxon>
        <taxon>Microbacteriaceae</taxon>
        <taxon>Leifsonia</taxon>
    </lineage>
</organism>
<dbReference type="RefSeq" id="WP_163290035.1">
    <property type="nucleotide sequence ID" value="NZ_JAAGWY010000002.1"/>
</dbReference>
<gene>
    <name evidence="1" type="ORF">G3T36_12255</name>
</gene>
<dbReference type="AlphaFoldDB" id="A0A6L9XYX0"/>
<sequence length="187" mass="19842">MSTGSEFGVGLVRGINVGPTTAVAMSDLAASFEVAGFFGVRTMLRSGNVVFEAPGVVGGPGDDRAGVVERELAKRSGVSARVLVVPEKEFRRIAAENPLLDAGDDFSKQVVTFLGGEPMPKALDVPAAESIAPEVVAVGRQAIYQWCPLGVSKTRLTASFWRQLSPAATARNWRTVLRILEELDARG</sequence>
<dbReference type="Pfam" id="PF08002">
    <property type="entry name" value="DUF1697"/>
    <property type="match status" value="1"/>
</dbReference>
<accession>A0A6L9XYX0</accession>
<dbReference type="Gene3D" id="3.30.70.1280">
    <property type="entry name" value="SP0830-like domains"/>
    <property type="match status" value="1"/>
</dbReference>
<dbReference type="SUPFAM" id="SSF160379">
    <property type="entry name" value="SP0830-like"/>
    <property type="match status" value="1"/>
</dbReference>
<dbReference type="PANTHER" id="PTHR36439">
    <property type="entry name" value="BLL4334 PROTEIN"/>
    <property type="match status" value="1"/>
</dbReference>
<evidence type="ECO:0000313" key="1">
    <source>
        <dbReference type="EMBL" id="NEN06639.1"/>
    </source>
</evidence>
<reference evidence="1 2" key="1">
    <citation type="journal article" date="2014" name="J. Microbiol.">
        <title>Diaminobutyricibacter tongyongensis gen. nov., sp. nov. and Homoserinibacter gongjuensis gen. nov., sp. nov. belong to the family Microbacteriaceae.</title>
        <authorList>
            <person name="Kim S.J."/>
            <person name="Ahn J.H."/>
            <person name="Weon H.Y."/>
            <person name="Hamada M."/>
            <person name="Suzuki K."/>
            <person name="Kwon S.W."/>
        </authorList>
    </citation>
    <scope>NUCLEOTIDE SEQUENCE [LARGE SCALE GENOMIC DNA]</scope>
    <source>
        <strain evidence="1 2">NBRC 108724</strain>
    </source>
</reference>
<dbReference type="PANTHER" id="PTHR36439:SF1">
    <property type="entry name" value="DUF1697 DOMAIN-CONTAINING PROTEIN"/>
    <property type="match status" value="1"/>
</dbReference>